<reference evidence="8" key="1">
    <citation type="submission" date="2025-08" db="UniProtKB">
        <authorList>
            <consortium name="RefSeq"/>
        </authorList>
    </citation>
    <scope>IDENTIFICATION</scope>
</reference>
<evidence type="ECO:0000256" key="5">
    <source>
        <dbReference type="SAM" id="MobiDB-lite"/>
    </source>
</evidence>
<evidence type="ECO:0000256" key="1">
    <source>
        <dbReference type="ARBA" id="ARBA00022723"/>
    </source>
</evidence>
<keyword evidence="2 4" id="KW-0863">Zinc-finger</keyword>
<dbReference type="InterPro" id="IPR004330">
    <property type="entry name" value="FAR1_DNA_bnd_dom"/>
</dbReference>
<keyword evidence="7" id="KW-1185">Reference proteome</keyword>
<sequence>MDGIPYSMRKLDFELDKDIGGPANPSLRTTYNSNEVKPSLNISEPSKPNDDLPTSKETVCVDTSIQNKLKEKLSLIPEKWTPKIGMIFPTVEEAYEFYNTYAGKVGFSIRKASRVSCKRSNQVRYGKFCCSREGKRNASRSLNAKIHRPETRCGCMASMTISRAKDGYRVIGFNETHNHMIATPTKSHMLRSQRRVSDIQSFQAKMADDAGIAPKAVMELMTREANGCENIGFTSTDLKNYLHSYRTRNMEKGEACGILQYFEDRRSQDPSFVYAIQLDQAELVTNLFWADAQMIVDYAHFGDVVSFDTTYRIHKENRPLAVFEGVNNYMQTIIFGAALLYDETTASFEWLFEVFLKTMGGKQPQTILTDDDAAIENAINLVLPKSHHRLCVWYMFQNAANHLSGVFEEFKSFSQDFKSCVYDYDDANEFENAWKNMINKYKLQENEWLQRLYSKRHKWALIFGRQTFSASMCTTQSSESLNSYLKKYVNIKYDLPRFVQHFERVVADRRYEELKAEFAATQSIPFMAANMAILDFASRVYTPPIFAMFQNEVLQQLNCRIEEDCVVSETTIEYTIGLYGVNRRYKVTFDSRNNSVGCSCKNFESVGILCRHALKILDYRRVEVLPSCHVLRRWTISAKKSKSEASHGHLDQATKMAIHKKKLFHLFTQVINQAAPNDDAYKMAMQVGEKLLEDVSRCIKQATVEQSSVAFDGIKVVHDFIVGGLT</sequence>
<dbReference type="Pfam" id="PF04434">
    <property type="entry name" value="SWIM"/>
    <property type="match status" value="1"/>
</dbReference>
<evidence type="ECO:0000256" key="4">
    <source>
        <dbReference type="PROSITE-ProRule" id="PRU00325"/>
    </source>
</evidence>
<gene>
    <name evidence="8" type="primary">LOC104587220</name>
</gene>
<evidence type="ECO:0000256" key="2">
    <source>
        <dbReference type="ARBA" id="ARBA00022771"/>
    </source>
</evidence>
<dbReference type="OMA" id="ANGCENI"/>
<dbReference type="KEGG" id="nnu:104587220"/>
<dbReference type="SMART" id="SM00575">
    <property type="entry name" value="ZnF_PMZ"/>
    <property type="match status" value="1"/>
</dbReference>
<dbReference type="OrthoDB" id="1894539at2759"/>
<dbReference type="Pfam" id="PF03101">
    <property type="entry name" value="FAR1"/>
    <property type="match status" value="1"/>
</dbReference>
<dbReference type="GO" id="GO:0008270">
    <property type="term" value="F:zinc ion binding"/>
    <property type="evidence" value="ECO:0007669"/>
    <property type="project" value="UniProtKB-KW"/>
</dbReference>
<feature type="domain" description="SWIM-type" evidence="6">
    <location>
        <begin position="585"/>
        <end position="621"/>
    </location>
</feature>
<dbReference type="eggNOG" id="ENOG502QVUC">
    <property type="taxonomic scope" value="Eukaryota"/>
</dbReference>
<dbReference type="STRING" id="4432.A0A1U7YS45"/>
<dbReference type="AlphaFoldDB" id="A0A1U7YS45"/>
<protein>
    <submittedName>
        <fullName evidence="8">Protein FAR1-RELATED SEQUENCE 5-like</fullName>
    </submittedName>
</protein>
<feature type="compositionally biased region" description="Polar residues" evidence="5">
    <location>
        <begin position="26"/>
        <end position="46"/>
    </location>
</feature>
<dbReference type="InterPro" id="IPR006564">
    <property type="entry name" value="Znf_PMZ"/>
</dbReference>
<dbReference type="InParanoid" id="A0A1U7YS45"/>
<proteinExistence type="predicted"/>
<evidence type="ECO:0000259" key="6">
    <source>
        <dbReference type="PROSITE" id="PS50966"/>
    </source>
</evidence>
<accession>A0A1U7YS45</accession>
<dbReference type="InterPro" id="IPR007527">
    <property type="entry name" value="Znf_SWIM"/>
</dbReference>
<keyword evidence="1" id="KW-0479">Metal-binding</keyword>
<keyword evidence="3" id="KW-0862">Zinc</keyword>
<evidence type="ECO:0000313" key="8">
    <source>
        <dbReference type="RefSeq" id="XP_010243044.1"/>
    </source>
</evidence>
<dbReference type="InterPro" id="IPR018289">
    <property type="entry name" value="MULE_transposase_dom"/>
</dbReference>
<dbReference type="Pfam" id="PF10551">
    <property type="entry name" value="MULE"/>
    <property type="match status" value="1"/>
</dbReference>
<dbReference type="PANTHER" id="PTHR47718">
    <property type="entry name" value="OS01G0519700 PROTEIN"/>
    <property type="match status" value="1"/>
</dbReference>
<dbReference type="Proteomes" id="UP000189703">
    <property type="component" value="Unplaced"/>
</dbReference>
<dbReference type="PROSITE" id="PS50966">
    <property type="entry name" value="ZF_SWIM"/>
    <property type="match status" value="1"/>
</dbReference>
<name>A0A1U7YS45_NELNU</name>
<dbReference type="PANTHER" id="PTHR47718:SF8">
    <property type="entry name" value="PROTEIN FAR1-RELATED SEQUENCE"/>
    <property type="match status" value="1"/>
</dbReference>
<dbReference type="GeneID" id="104587220"/>
<evidence type="ECO:0000256" key="3">
    <source>
        <dbReference type="ARBA" id="ARBA00022833"/>
    </source>
</evidence>
<organism evidence="7 8">
    <name type="scientific">Nelumbo nucifera</name>
    <name type="common">Sacred lotus</name>
    <dbReference type="NCBI Taxonomy" id="4432"/>
    <lineage>
        <taxon>Eukaryota</taxon>
        <taxon>Viridiplantae</taxon>
        <taxon>Streptophyta</taxon>
        <taxon>Embryophyta</taxon>
        <taxon>Tracheophyta</taxon>
        <taxon>Spermatophyta</taxon>
        <taxon>Magnoliopsida</taxon>
        <taxon>Proteales</taxon>
        <taxon>Nelumbonaceae</taxon>
        <taxon>Nelumbo</taxon>
    </lineage>
</organism>
<dbReference type="RefSeq" id="XP_010243044.1">
    <property type="nucleotide sequence ID" value="XM_010244742.2"/>
</dbReference>
<evidence type="ECO:0000313" key="7">
    <source>
        <dbReference type="Proteomes" id="UP000189703"/>
    </source>
</evidence>
<feature type="region of interest" description="Disordered" evidence="5">
    <location>
        <begin position="22"/>
        <end position="56"/>
    </location>
</feature>